<dbReference type="AlphaFoldDB" id="W0RRZ4"/>
<dbReference type="OrthoDB" id="9770036at2"/>
<evidence type="ECO:0000256" key="7">
    <source>
        <dbReference type="SAM" id="Phobius"/>
    </source>
</evidence>
<feature type="transmembrane region" description="Helical" evidence="7">
    <location>
        <begin position="894"/>
        <end position="912"/>
    </location>
</feature>
<feature type="domain" description="MacB-like periplasmic core" evidence="9">
    <location>
        <begin position="542"/>
        <end position="763"/>
    </location>
</feature>
<dbReference type="InterPro" id="IPR050250">
    <property type="entry name" value="Macrolide_Exporter_MacB"/>
</dbReference>
<feature type="transmembrane region" description="Helical" evidence="7">
    <location>
        <begin position="485"/>
        <end position="509"/>
    </location>
</feature>
<feature type="transmembrane region" description="Helical" evidence="7">
    <location>
        <begin position="392"/>
        <end position="415"/>
    </location>
</feature>
<keyword evidence="3 7" id="KW-0812">Transmembrane</keyword>
<dbReference type="InParanoid" id="W0RRZ4"/>
<geneLocation type="plasmid" evidence="10 11">
    <name>2</name>
</geneLocation>
<dbReference type="InterPro" id="IPR017800">
    <property type="entry name" value="ADOP"/>
</dbReference>
<evidence type="ECO:0000256" key="1">
    <source>
        <dbReference type="ARBA" id="ARBA00004651"/>
    </source>
</evidence>
<keyword evidence="4 7" id="KW-1133">Transmembrane helix</keyword>
<sequence length="929" mass="97990">MRDPDIRPGVRRLFRLAKLPNDSAAEMNDEIRLHLALRTEQLVREGMSPEAARAEAERRFGDVQDAERLRASAAWRDGRLRLRERAESAWRTLRLAARALARTPGFVAVAVTCIALGVGANAAAFSLFDALVRRPLPVPEPDRLVSLSAPGPQHGSTQCNAIGTCEDVFSYPMFRDLQRGQTAFTGIAAHRLFIASVAVDGRATDGAGVLVSGSYFPVLRLRPALGRLLSPDDDRVPGDGFVAVLSHDYWTTHLGADPDVVGKRMVVNDKSLTIVGVAPRGFEGTVLGVRPRVFVPMTLGSELDLGWGSHATFDDRMQHGIFLFARLRPGMTIDGARAAMRPLYRRILAESDAPLQRGMSQPTMRRFLTRDLGIADGRRGQSMLRGATGAPLTFLFGITALVVLITCANLANLLLARGAGREAEVAVRLSLGARRAQVVTQLLVESCLLAALGGIASLLVARGTLAAAASFVPPPSLGSGSELSFALHPAAMAFAAAVSLGTALLFGLYPALHATRPDLIASIRSGAGQIAGGHRRAARVRTALVTTQIALSTALLVSAGLFVKSLRNVGHVDLGLRADGVVTFALVPALSGYSLTRSAAILSRVEADLRALPGVTGVGSTSVPMLTGMSNGGNVRVQGFRRGPDTDANTRMAAVSPGYLESLGIPLLAGREFTSADREGAPRVAMVNEAFARKFGLGRDVVGKRLAFDATSPEGALDVEIVGLIRDVRYSDVKREIAPLVLSPWRQDSTTVGLGYYVRTSTPEATLRAIPRVVAAIDGNLAVSMLKTLPQQVRENVYLDRMIGVLSAAFAALATLLAAVGLYGVLAYTVARRTREIGVRMALGAGASRVRGLVLGQVGRMTLVGGGLGVLGALGIGRATESLLFGLDGHDPTVIAVAAATIAAVALGAGYVPAWRASRVNPVGALRSD</sequence>
<reference evidence="10 11" key="1">
    <citation type="journal article" date="2014" name="Genome Announc.">
        <title>Genome Sequence and Methylome of Soil Bacterium Gemmatirosa kalamazoonensis KBS708T, a Member of the Rarely Cultivated Gemmatimonadetes Phylum.</title>
        <authorList>
            <person name="Debruyn J.M."/>
            <person name="Radosevich M."/>
            <person name="Wommack K.E."/>
            <person name="Polson S.W."/>
            <person name="Hauser L.J."/>
            <person name="Fawaz M.N."/>
            <person name="Korlach J."/>
            <person name="Tsai Y.C."/>
        </authorList>
    </citation>
    <scope>NUCLEOTIDE SEQUENCE [LARGE SCALE GENOMIC DNA]</scope>
    <source>
        <strain evidence="10 11">KBS708</strain>
        <plasmid evidence="11">Plasmid 2</plasmid>
    </source>
</reference>
<evidence type="ECO:0000259" key="9">
    <source>
        <dbReference type="Pfam" id="PF12704"/>
    </source>
</evidence>
<gene>
    <name evidence="10" type="ORF">J421_6204</name>
</gene>
<dbReference type="InterPro" id="IPR025857">
    <property type="entry name" value="MacB_PCD"/>
</dbReference>
<feature type="transmembrane region" description="Helical" evidence="7">
    <location>
        <begin position="442"/>
        <end position="465"/>
    </location>
</feature>
<proteinExistence type="inferred from homology"/>
<dbReference type="RefSeq" id="WP_025415031.1">
    <property type="nucleotide sequence ID" value="NZ_CP007130.1"/>
</dbReference>
<keyword evidence="11" id="KW-1185">Reference proteome</keyword>
<name>W0RRZ4_9BACT</name>
<evidence type="ECO:0000259" key="8">
    <source>
        <dbReference type="Pfam" id="PF02687"/>
    </source>
</evidence>
<dbReference type="eggNOG" id="COG0577">
    <property type="taxonomic scope" value="Bacteria"/>
</dbReference>
<dbReference type="GO" id="GO:0005886">
    <property type="term" value="C:plasma membrane"/>
    <property type="evidence" value="ECO:0007669"/>
    <property type="project" value="UniProtKB-SubCell"/>
</dbReference>
<keyword evidence="2" id="KW-1003">Cell membrane</keyword>
<dbReference type="Pfam" id="PF12704">
    <property type="entry name" value="MacB_PCD"/>
    <property type="match status" value="2"/>
</dbReference>
<evidence type="ECO:0000256" key="6">
    <source>
        <dbReference type="ARBA" id="ARBA00038076"/>
    </source>
</evidence>
<evidence type="ECO:0000256" key="4">
    <source>
        <dbReference type="ARBA" id="ARBA00022989"/>
    </source>
</evidence>
<comment type="similarity">
    <text evidence="6">Belongs to the ABC-4 integral membrane protein family.</text>
</comment>
<dbReference type="EMBL" id="CP007130">
    <property type="protein sequence ID" value="AHG93739.1"/>
    <property type="molecule type" value="Genomic_DNA"/>
</dbReference>
<keyword evidence="10" id="KW-0614">Plasmid</keyword>
<dbReference type="Proteomes" id="UP000019151">
    <property type="component" value="Plasmid 2"/>
</dbReference>
<feature type="transmembrane region" description="Helical" evidence="7">
    <location>
        <begin position="852"/>
        <end position="874"/>
    </location>
</feature>
<comment type="subcellular location">
    <subcellularLocation>
        <location evidence="1">Cell membrane</location>
        <topology evidence="1">Multi-pass membrane protein</topology>
    </subcellularLocation>
</comment>
<keyword evidence="5 7" id="KW-0472">Membrane</keyword>
<feature type="transmembrane region" description="Helical" evidence="7">
    <location>
        <begin position="543"/>
        <end position="563"/>
    </location>
</feature>
<dbReference type="Pfam" id="PF02687">
    <property type="entry name" value="FtsX"/>
    <property type="match status" value="2"/>
</dbReference>
<evidence type="ECO:0000256" key="5">
    <source>
        <dbReference type="ARBA" id="ARBA00023136"/>
    </source>
</evidence>
<accession>W0RRZ4</accession>
<dbReference type="NCBIfam" id="TIGR03434">
    <property type="entry name" value="ADOP"/>
    <property type="match status" value="1"/>
</dbReference>
<feature type="domain" description="MacB-like periplasmic core" evidence="9">
    <location>
        <begin position="108"/>
        <end position="342"/>
    </location>
</feature>
<dbReference type="InterPro" id="IPR047928">
    <property type="entry name" value="Perm_prefix_1"/>
</dbReference>
<feature type="domain" description="ABC3 transporter permease C-terminal" evidence="8">
    <location>
        <begin position="809"/>
        <end position="922"/>
    </location>
</feature>
<dbReference type="NCBIfam" id="NF038403">
    <property type="entry name" value="perm_prefix_1"/>
    <property type="match status" value="1"/>
</dbReference>
<dbReference type="HOGENOM" id="CLU_009433_1_0_0"/>
<dbReference type="PANTHER" id="PTHR30572:SF4">
    <property type="entry name" value="ABC TRANSPORTER PERMEASE YTRF"/>
    <property type="match status" value="1"/>
</dbReference>
<protein>
    <submittedName>
        <fullName evidence="10">Permease</fullName>
    </submittedName>
</protein>
<feature type="transmembrane region" description="Helical" evidence="7">
    <location>
        <begin position="802"/>
        <end position="831"/>
    </location>
</feature>
<evidence type="ECO:0000313" key="10">
    <source>
        <dbReference type="EMBL" id="AHG93739.1"/>
    </source>
</evidence>
<evidence type="ECO:0000256" key="2">
    <source>
        <dbReference type="ARBA" id="ARBA00022475"/>
    </source>
</evidence>
<feature type="transmembrane region" description="Helical" evidence="7">
    <location>
        <begin position="106"/>
        <end position="128"/>
    </location>
</feature>
<evidence type="ECO:0000313" key="11">
    <source>
        <dbReference type="Proteomes" id="UP000019151"/>
    </source>
</evidence>
<organism evidence="10 11">
    <name type="scientific">Gemmatirosa kalamazoonensis</name>
    <dbReference type="NCBI Taxonomy" id="861299"/>
    <lineage>
        <taxon>Bacteria</taxon>
        <taxon>Pseudomonadati</taxon>
        <taxon>Gemmatimonadota</taxon>
        <taxon>Gemmatimonadia</taxon>
        <taxon>Gemmatimonadales</taxon>
        <taxon>Gemmatimonadaceae</taxon>
        <taxon>Gemmatirosa</taxon>
    </lineage>
</organism>
<dbReference type="KEGG" id="gba:J421_6204"/>
<feature type="domain" description="ABC3 transporter permease C-terminal" evidence="8">
    <location>
        <begin position="398"/>
        <end position="516"/>
    </location>
</feature>
<dbReference type="InterPro" id="IPR003838">
    <property type="entry name" value="ABC3_permease_C"/>
</dbReference>
<evidence type="ECO:0000256" key="3">
    <source>
        <dbReference type="ARBA" id="ARBA00022692"/>
    </source>
</evidence>
<dbReference type="PANTHER" id="PTHR30572">
    <property type="entry name" value="MEMBRANE COMPONENT OF TRANSPORTER-RELATED"/>
    <property type="match status" value="1"/>
</dbReference>
<dbReference type="GO" id="GO:0022857">
    <property type="term" value="F:transmembrane transporter activity"/>
    <property type="evidence" value="ECO:0007669"/>
    <property type="project" value="TreeGrafter"/>
</dbReference>